<accession>A0A1B6KYP6</accession>
<name>A0A1B6KYP6_9HEMI</name>
<gene>
    <name evidence="2" type="ORF">g.52883</name>
    <name evidence="3" type="ORF">g.52884</name>
</gene>
<proteinExistence type="predicted"/>
<feature type="compositionally biased region" description="Polar residues" evidence="1">
    <location>
        <begin position="22"/>
        <end position="34"/>
    </location>
</feature>
<evidence type="ECO:0000313" key="3">
    <source>
        <dbReference type="EMBL" id="JAT16531.1"/>
    </source>
</evidence>
<sequence>MEGHTRKNKCRLLKMQKKSLGQIRSNNPKPNLKQNLGDPLSNPLSNHSFSKIIEDEEFSDDIVLSQVISGEGLQMFPSEKLKSTKLHSPNLNNLCQDTKFRESPKDNKLNGKSVSVPSNLTPKKVRGKNVISEEQKTSPVLGSTYSKTDNNLKVFLTSTPANLSTSVGLSSPENRRSELVLNALDRLCSPILGKRPLEISDNLLLKSNQIKNTSIRPSKRLFSDTFDSDSLGSP</sequence>
<reference evidence="3" key="1">
    <citation type="submission" date="2015-11" db="EMBL/GenBank/DDBJ databases">
        <title>De novo transcriptome assembly of four potential Pierce s Disease insect vectors from Arizona vineyards.</title>
        <authorList>
            <person name="Tassone E.E."/>
        </authorList>
    </citation>
    <scope>NUCLEOTIDE SEQUENCE</scope>
</reference>
<dbReference type="AlphaFoldDB" id="A0A1B6KYP6"/>
<feature type="region of interest" description="Disordered" evidence="1">
    <location>
        <begin position="18"/>
        <end position="42"/>
    </location>
</feature>
<dbReference type="EMBL" id="GEBQ01030596">
    <property type="protein sequence ID" value="JAT09381.1"/>
    <property type="molecule type" value="Transcribed_RNA"/>
</dbReference>
<feature type="compositionally biased region" description="Polar residues" evidence="1">
    <location>
        <begin position="110"/>
        <end position="121"/>
    </location>
</feature>
<feature type="non-terminal residue" evidence="3">
    <location>
        <position position="234"/>
    </location>
</feature>
<feature type="region of interest" description="Disordered" evidence="1">
    <location>
        <begin position="84"/>
        <end position="129"/>
    </location>
</feature>
<dbReference type="EMBL" id="GEBQ01023446">
    <property type="protein sequence ID" value="JAT16531.1"/>
    <property type="molecule type" value="Transcribed_RNA"/>
</dbReference>
<organism evidence="3">
    <name type="scientific">Graphocephala atropunctata</name>
    <dbReference type="NCBI Taxonomy" id="36148"/>
    <lineage>
        <taxon>Eukaryota</taxon>
        <taxon>Metazoa</taxon>
        <taxon>Ecdysozoa</taxon>
        <taxon>Arthropoda</taxon>
        <taxon>Hexapoda</taxon>
        <taxon>Insecta</taxon>
        <taxon>Pterygota</taxon>
        <taxon>Neoptera</taxon>
        <taxon>Paraneoptera</taxon>
        <taxon>Hemiptera</taxon>
        <taxon>Auchenorrhyncha</taxon>
        <taxon>Membracoidea</taxon>
        <taxon>Cicadellidae</taxon>
        <taxon>Cicadellinae</taxon>
        <taxon>Cicadellini</taxon>
        <taxon>Graphocephala</taxon>
    </lineage>
</organism>
<feature type="compositionally biased region" description="Basic and acidic residues" evidence="1">
    <location>
        <begin position="98"/>
        <end position="109"/>
    </location>
</feature>
<evidence type="ECO:0000256" key="1">
    <source>
        <dbReference type="SAM" id="MobiDB-lite"/>
    </source>
</evidence>
<evidence type="ECO:0000313" key="2">
    <source>
        <dbReference type="EMBL" id="JAT09381.1"/>
    </source>
</evidence>
<protein>
    <submittedName>
        <fullName evidence="3">Uncharacterized protein</fullName>
    </submittedName>
</protein>
<feature type="compositionally biased region" description="Polar residues" evidence="1">
    <location>
        <begin position="86"/>
        <end position="96"/>
    </location>
</feature>